<evidence type="ECO:0000313" key="12">
    <source>
        <dbReference type="Proteomes" id="UP000291422"/>
    </source>
</evidence>
<dbReference type="InterPro" id="IPR014646">
    <property type="entry name" value="Rfa2/RPA32"/>
</dbReference>
<dbReference type="STRING" id="5599.A0A177DS86"/>
<dbReference type="GO" id="GO:0006260">
    <property type="term" value="P:DNA replication"/>
    <property type="evidence" value="ECO:0007669"/>
    <property type="project" value="UniProtKB-KW"/>
</dbReference>
<dbReference type="GeneID" id="29110343"/>
<evidence type="ECO:0000259" key="7">
    <source>
        <dbReference type="Pfam" id="PF01336"/>
    </source>
</evidence>
<dbReference type="GO" id="GO:0035861">
    <property type="term" value="C:site of double-strand break"/>
    <property type="evidence" value="ECO:0007669"/>
    <property type="project" value="EnsemblFungi"/>
</dbReference>
<evidence type="ECO:0000256" key="3">
    <source>
        <dbReference type="ARBA" id="ARBA00022705"/>
    </source>
</evidence>
<feature type="region of interest" description="Disordered" evidence="6">
    <location>
        <begin position="46"/>
        <end position="66"/>
    </location>
</feature>
<evidence type="ECO:0000259" key="8">
    <source>
        <dbReference type="Pfam" id="PF08784"/>
    </source>
</evidence>
<dbReference type="VEuPathDB" id="FungiDB:CC77DRAFT_1019086"/>
<dbReference type="Proteomes" id="UP000077248">
    <property type="component" value="Unassembled WGS sequence"/>
</dbReference>
<dbReference type="Gene3D" id="2.40.50.140">
    <property type="entry name" value="Nucleic acid-binding proteins"/>
    <property type="match status" value="1"/>
</dbReference>
<dbReference type="RefSeq" id="XP_018387501.1">
    <property type="nucleotide sequence ID" value="XM_018524749.1"/>
</dbReference>
<dbReference type="PANTHER" id="PTHR13989">
    <property type="entry name" value="REPLICATION PROTEIN A-RELATED"/>
    <property type="match status" value="1"/>
</dbReference>
<dbReference type="GO" id="GO:0000724">
    <property type="term" value="P:double-strand break repair via homologous recombination"/>
    <property type="evidence" value="ECO:0007669"/>
    <property type="project" value="TreeGrafter"/>
</dbReference>
<protein>
    <submittedName>
        <fullName evidence="9">Replication protein A, subunit RPA32</fullName>
    </submittedName>
</protein>
<dbReference type="Pfam" id="PF08784">
    <property type="entry name" value="RPA_C"/>
    <property type="match status" value="1"/>
</dbReference>
<feature type="compositionally biased region" description="Gly residues" evidence="6">
    <location>
        <begin position="46"/>
        <end position="55"/>
    </location>
</feature>
<dbReference type="OMA" id="SFGNKRY"/>
<evidence type="ECO:0000256" key="1">
    <source>
        <dbReference type="ARBA" id="ARBA00004123"/>
    </source>
</evidence>
<proteinExistence type="inferred from homology"/>
<keyword evidence="3" id="KW-0235">DNA replication</keyword>
<reference evidence="12" key="2">
    <citation type="journal article" date="2019" name="bioRxiv">
        <title>Genomics, evolutionary history and diagnostics of the Alternaria alternata species group including apple and Asian pear pathotypes.</title>
        <authorList>
            <person name="Armitage A.D."/>
            <person name="Cockerton H.M."/>
            <person name="Sreenivasaprasad S."/>
            <person name="Woodhall J.W."/>
            <person name="Lane C.R."/>
            <person name="Harrison R.J."/>
            <person name="Clarkson J.P."/>
        </authorList>
    </citation>
    <scope>NUCLEOTIDE SEQUENCE [LARGE SCALE GENOMIC DNA]</scope>
    <source>
        <strain evidence="12">FERA 1177</strain>
    </source>
</reference>
<dbReference type="GO" id="GO:0000781">
    <property type="term" value="C:chromosome, telomeric region"/>
    <property type="evidence" value="ECO:0007669"/>
    <property type="project" value="TreeGrafter"/>
</dbReference>
<comment type="subcellular location">
    <subcellularLocation>
        <location evidence="1">Nucleus</location>
    </subcellularLocation>
</comment>
<keyword evidence="5" id="KW-0539">Nucleus</keyword>
<keyword evidence="11" id="KW-1185">Reference proteome</keyword>
<dbReference type="EMBL" id="KV441475">
    <property type="protein sequence ID" value="OAG22080.1"/>
    <property type="molecule type" value="Genomic_DNA"/>
</dbReference>
<evidence type="ECO:0000256" key="5">
    <source>
        <dbReference type="ARBA" id="ARBA00023242"/>
    </source>
</evidence>
<dbReference type="PIRSF" id="PIRSF036949">
    <property type="entry name" value="RPA32"/>
    <property type="match status" value="1"/>
</dbReference>
<accession>A0A177DS86</accession>
<dbReference type="InterPro" id="IPR040260">
    <property type="entry name" value="RFA2-like"/>
</dbReference>
<dbReference type="GO" id="GO:0006289">
    <property type="term" value="P:nucleotide-excision repair"/>
    <property type="evidence" value="ECO:0007669"/>
    <property type="project" value="TreeGrafter"/>
</dbReference>
<dbReference type="AlphaFoldDB" id="A0A177DS86"/>
<dbReference type="GO" id="GO:0005662">
    <property type="term" value="C:DNA replication factor A complex"/>
    <property type="evidence" value="ECO:0007669"/>
    <property type="project" value="EnsemblFungi"/>
</dbReference>
<evidence type="ECO:0000256" key="4">
    <source>
        <dbReference type="ARBA" id="ARBA00023125"/>
    </source>
</evidence>
<reference evidence="10" key="3">
    <citation type="journal article" date="2019" name="J. ISSAAS">
        <title>Genomics, evolutionary history and diagnostics of the Alternaria alternata species group including apple and Asian pear pathotypes.</title>
        <authorList>
            <person name="Armitage A.D."/>
            <person name="Cockerton H.M."/>
            <person name="Sreenivasaprasad S."/>
            <person name="Woodhall J."/>
            <person name="Lane C."/>
            <person name="Harrison R.J."/>
            <person name="Clarkson J.P."/>
        </authorList>
    </citation>
    <scope>NUCLEOTIDE SEQUENCE</scope>
    <source>
        <strain evidence="10">FERA 1177</strain>
    </source>
</reference>
<dbReference type="InterPro" id="IPR012340">
    <property type="entry name" value="NA-bd_OB-fold"/>
</dbReference>
<dbReference type="PANTHER" id="PTHR13989:SF16">
    <property type="entry name" value="REPLICATION PROTEIN A2"/>
    <property type="match status" value="1"/>
</dbReference>
<evidence type="ECO:0000313" key="9">
    <source>
        <dbReference type="EMBL" id="OAG22080.1"/>
    </source>
</evidence>
<dbReference type="Gene3D" id="1.10.10.10">
    <property type="entry name" value="Winged helix-like DNA-binding domain superfamily/Winged helix DNA-binding domain"/>
    <property type="match status" value="1"/>
</dbReference>
<keyword evidence="4" id="KW-0238">DNA-binding</keyword>
<evidence type="ECO:0000313" key="11">
    <source>
        <dbReference type="Proteomes" id="UP000077248"/>
    </source>
</evidence>
<dbReference type="Proteomes" id="UP000291422">
    <property type="component" value="Unassembled WGS sequence"/>
</dbReference>
<evidence type="ECO:0000256" key="2">
    <source>
        <dbReference type="ARBA" id="ARBA00007815"/>
    </source>
</evidence>
<organism evidence="9 11">
    <name type="scientific">Alternaria alternata</name>
    <name type="common">Alternaria rot fungus</name>
    <name type="synonym">Torula alternata</name>
    <dbReference type="NCBI Taxonomy" id="5599"/>
    <lineage>
        <taxon>Eukaryota</taxon>
        <taxon>Fungi</taxon>
        <taxon>Dikarya</taxon>
        <taxon>Ascomycota</taxon>
        <taxon>Pezizomycotina</taxon>
        <taxon>Dothideomycetes</taxon>
        <taxon>Pleosporomycetidae</taxon>
        <taxon>Pleosporales</taxon>
        <taxon>Pleosporineae</taxon>
        <taxon>Pleosporaceae</taxon>
        <taxon>Alternaria</taxon>
        <taxon>Alternaria sect. Alternaria</taxon>
        <taxon>Alternaria alternata complex</taxon>
    </lineage>
</organism>
<evidence type="ECO:0000313" key="10">
    <source>
        <dbReference type="EMBL" id="RYN83144.1"/>
    </source>
</evidence>
<feature type="domain" description="OB" evidence="7">
    <location>
        <begin position="103"/>
        <end position="178"/>
    </location>
</feature>
<dbReference type="GO" id="GO:0005736">
    <property type="term" value="C:RNA polymerase I complex"/>
    <property type="evidence" value="ECO:0007669"/>
    <property type="project" value="EnsemblFungi"/>
</dbReference>
<dbReference type="KEGG" id="aalt:CC77DRAFT_1019086"/>
<dbReference type="SUPFAM" id="SSF50249">
    <property type="entry name" value="Nucleic acid-binding proteins"/>
    <property type="match status" value="1"/>
</dbReference>
<dbReference type="InterPro" id="IPR014892">
    <property type="entry name" value="RPA_C"/>
</dbReference>
<evidence type="ECO:0000256" key="6">
    <source>
        <dbReference type="SAM" id="MobiDB-lite"/>
    </source>
</evidence>
<gene>
    <name evidence="10" type="ORF">AA0117_g211</name>
    <name evidence="9" type="ORF">CC77DRAFT_1019086</name>
</gene>
<sequence>MRQARPTRFAHTELLSSRNPIHAHEMSYNGYETSYTSYGAGGGAGGGGFIPGEGGSTQSPGGRQDRAQDTLRPVTIKQILDAQLEAGSNDAFKIDGTVVTQLTFVGQIRNISNQTTNTTYRLDDGTGSIEVKQWVDSDAQEQTNPTKAKLVEGAYCRAWGKLKSFNDRRSVGATVIRPVEDMNEVSYHLLEATAVHLYFTRGPPGGAQGGAAATNGAGGQQQAAMGGSYGGYDLGGYNQTAKKVFQYLREAPQSNEGLNQHEIAAKLGIDTAEVARAGDDLLSGGLIYTTVDDQTWAILEAD</sequence>
<dbReference type="EMBL" id="PDXD01000001">
    <property type="protein sequence ID" value="RYN83144.1"/>
    <property type="molecule type" value="Genomic_DNA"/>
</dbReference>
<comment type="similarity">
    <text evidence="2">Belongs to the replication factor A protein 2 family.</text>
</comment>
<reference evidence="9 11" key="1">
    <citation type="submission" date="2016-05" db="EMBL/GenBank/DDBJ databases">
        <title>Comparative analysis of secretome profiles of manganese(II)-oxidizing ascomycete fungi.</title>
        <authorList>
            <consortium name="DOE Joint Genome Institute"/>
            <person name="Zeiner C.A."/>
            <person name="Purvine S.O."/>
            <person name="Zink E.M."/>
            <person name="Wu S."/>
            <person name="Pasa-Tolic L."/>
            <person name="Chaput D.L."/>
            <person name="Haridas S."/>
            <person name="Grigoriev I.V."/>
            <person name="Santelli C.M."/>
            <person name="Hansel C.M."/>
        </authorList>
    </citation>
    <scope>NUCLEOTIDE SEQUENCE [LARGE SCALE GENOMIC DNA]</scope>
    <source>
        <strain evidence="9 11">SRC1lrK2f</strain>
    </source>
</reference>
<dbReference type="InterPro" id="IPR004365">
    <property type="entry name" value="NA-bd_OB_tRNA"/>
</dbReference>
<feature type="domain" description="Replication protein A C-terminal" evidence="8">
    <location>
        <begin position="196"/>
        <end position="294"/>
    </location>
</feature>
<dbReference type="Pfam" id="PF01336">
    <property type="entry name" value="tRNA_anti-codon"/>
    <property type="match status" value="1"/>
</dbReference>
<dbReference type="GO" id="GO:0003697">
    <property type="term" value="F:single-stranded DNA binding"/>
    <property type="evidence" value="ECO:0007669"/>
    <property type="project" value="EnsemblFungi"/>
</dbReference>
<dbReference type="SUPFAM" id="SSF46785">
    <property type="entry name" value="Winged helix' DNA-binding domain"/>
    <property type="match status" value="1"/>
</dbReference>
<dbReference type="InterPro" id="IPR036388">
    <property type="entry name" value="WH-like_DNA-bd_sf"/>
</dbReference>
<dbReference type="InterPro" id="IPR036390">
    <property type="entry name" value="WH_DNA-bd_sf"/>
</dbReference>
<name>A0A177DS86_ALTAL</name>
<dbReference type="CDD" id="cd04478">
    <property type="entry name" value="RPA2_DBD_D"/>
    <property type="match status" value="1"/>
</dbReference>